<keyword evidence="7" id="KW-1185">Reference proteome</keyword>
<dbReference type="SUPFAM" id="SSF53474">
    <property type="entry name" value="alpha/beta-Hydrolases"/>
    <property type="match status" value="1"/>
</dbReference>
<dbReference type="InterPro" id="IPR029058">
    <property type="entry name" value="AB_hydrolase_fold"/>
</dbReference>
<keyword evidence="5" id="KW-0732">Signal</keyword>
<evidence type="ECO:0000256" key="2">
    <source>
        <dbReference type="ARBA" id="ARBA00022963"/>
    </source>
</evidence>
<dbReference type="RefSeq" id="WP_209515112.1">
    <property type="nucleotide sequence ID" value="NZ_JAGIOH010000001.1"/>
</dbReference>
<dbReference type="Gene3D" id="3.40.50.1820">
    <property type="entry name" value="alpha/beta hydrolase"/>
    <property type="match status" value="1"/>
</dbReference>
<evidence type="ECO:0000313" key="7">
    <source>
        <dbReference type="Proteomes" id="UP001519291"/>
    </source>
</evidence>
<dbReference type="Pfam" id="PF03403">
    <property type="entry name" value="PAF-AH_p_II"/>
    <property type="match status" value="1"/>
</dbReference>
<protein>
    <submittedName>
        <fullName evidence="6">Dienelactone hydrolase</fullName>
    </submittedName>
</protein>
<dbReference type="Proteomes" id="UP001519291">
    <property type="component" value="Unassembled WGS sequence"/>
</dbReference>
<evidence type="ECO:0000256" key="4">
    <source>
        <dbReference type="SAM" id="MobiDB-lite"/>
    </source>
</evidence>
<dbReference type="PANTHER" id="PTHR10272">
    <property type="entry name" value="PLATELET-ACTIVATING FACTOR ACETYLHYDROLASE"/>
    <property type="match status" value="1"/>
</dbReference>
<dbReference type="GeneID" id="91569592"/>
<dbReference type="EMBL" id="JAGIOH010000001">
    <property type="protein sequence ID" value="MBP2403255.1"/>
    <property type="molecule type" value="Genomic_DNA"/>
</dbReference>
<accession>A0ABS4Y399</accession>
<keyword evidence="1 6" id="KW-0378">Hydrolase</keyword>
<dbReference type="PANTHER" id="PTHR10272:SF0">
    <property type="entry name" value="PLATELET-ACTIVATING FACTOR ACETYLHYDROLASE"/>
    <property type="match status" value="1"/>
</dbReference>
<proteinExistence type="predicted"/>
<organism evidence="6 7">
    <name type="scientific">Streptomyces syringium</name>
    <dbReference type="NCBI Taxonomy" id="76729"/>
    <lineage>
        <taxon>Bacteria</taxon>
        <taxon>Bacillati</taxon>
        <taxon>Actinomycetota</taxon>
        <taxon>Actinomycetes</taxon>
        <taxon>Kitasatosporales</taxon>
        <taxon>Streptomycetaceae</taxon>
        <taxon>Streptomyces</taxon>
    </lineage>
</organism>
<name>A0ABS4Y399_9ACTN</name>
<dbReference type="PROSITE" id="PS51318">
    <property type="entry name" value="TAT"/>
    <property type="match status" value="1"/>
</dbReference>
<keyword evidence="2" id="KW-0442">Lipid degradation</keyword>
<feature type="region of interest" description="Disordered" evidence="4">
    <location>
        <begin position="359"/>
        <end position="380"/>
    </location>
</feature>
<comment type="caution">
    <text evidence="6">The sequence shown here is derived from an EMBL/GenBank/DDBJ whole genome shotgun (WGS) entry which is preliminary data.</text>
</comment>
<gene>
    <name evidence="6" type="ORF">JO379_002724</name>
</gene>
<evidence type="ECO:0000256" key="1">
    <source>
        <dbReference type="ARBA" id="ARBA00022801"/>
    </source>
</evidence>
<dbReference type="GO" id="GO:0016787">
    <property type="term" value="F:hydrolase activity"/>
    <property type="evidence" value="ECO:0007669"/>
    <property type="project" value="UniProtKB-KW"/>
</dbReference>
<keyword evidence="3" id="KW-0443">Lipid metabolism</keyword>
<evidence type="ECO:0000256" key="3">
    <source>
        <dbReference type="ARBA" id="ARBA00023098"/>
    </source>
</evidence>
<feature type="signal peptide" evidence="5">
    <location>
        <begin position="1"/>
        <end position="34"/>
    </location>
</feature>
<evidence type="ECO:0000313" key="6">
    <source>
        <dbReference type="EMBL" id="MBP2403255.1"/>
    </source>
</evidence>
<dbReference type="InterPro" id="IPR006311">
    <property type="entry name" value="TAT_signal"/>
</dbReference>
<sequence>MPAYERGLKRRAAIAAGALAVTSLLGATAPKAAAYEPAAYEAAGAGRPHGRLPAPTGPYAVGTTARHLVDDKRRDPWQPERGPREVIVSFWYPAERGHGGRTAPHMEERAAAHFGSATGAGSLNYGVPAGKADWAATRTHARVDAPVARDSGRHPVVLYSAGLGDPRTWNTGLVEDLASRGYVVVTVDHTYDSSEVALPGGRLAKSVLPELAQKPGTDIGAVLRKAVKARVDDTRFVLDTLGDTKRRASLPPGLTNAMDLRRVGMAGHSAGGFTALQTMHDDRRIRAGINMDGTLEFPGPGGSGSELGTVARDGLDRPFLLMGTESPDSGDHHRQPSWAALWKNSTGWRGDVTLRGSRHGSYTDASSQLPSLAAQGAVSPETVRERLGTVRPERAVAETRGHVAAFFDRFL</sequence>
<reference evidence="6 7" key="1">
    <citation type="submission" date="2021-03" db="EMBL/GenBank/DDBJ databases">
        <title>Sequencing the genomes of 1000 actinobacteria strains.</title>
        <authorList>
            <person name="Klenk H.-P."/>
        </authorList>
    </citation>
    <scope>NUCLEOTIDE SEQUENCE [LARGE SCALE GENOMIC DNA]</scope>
    <source>
        <strain evidence="6 7">DSM 41480</strain>
    </source>
</reference>
<evidence type="ECO:0000256" key="5">
    <source>
        <dbReference type="SAM" id="SignalP"/>
    </source>
</evidence>
<feature type="chain" id="PRO_5046817691" evidence="5">
    <location>
        <begin position="35"/>
        <end position="411"/>
    </location>
</feature>